<proteinExistence type="predicted"/>
<keyword evidence="3" id="KW-1185">Reference proteome</keyword>
<sequence length="352" mass="37632">MRSAQVAAAPGSGHGRAQGAPGLQADRLLRLAADRGEGRVSLFLPGRRAGQSFPDDRIRFTGLVRRVGNTLRQDGFSASEAEAVLGGAWDLVDDLWLWETAGNGLAVFTSPESTRCFWVPAPLRELATIGDRFAVGPLLPLLNGTAPYLVLLLTGDETRLFRGTRFEVEEILASSLLFDDGMSLRLHFRRLDAVVREVAGEEKMPLVVLGARHLQRLYREVNTYPDLVLPDGTGDVSLDEVHRRSWTVVEPVLLADEHAAVAECEAGGGRVITEPAEVLAAARDGRVGTLFVSAEAARYAGMSVVVRLSEAGAADELVDQAVVAVLAGCGSVITLPVLRMPGRGPLAATLRA</sequence>
<evidence type="ECO:0000313" key="2">
    <source>
        <dbReference type="EMBL" id="SDF41133.1"/>
    </source>
</evidence>
<feature type="region of interest" description="Disordered" evidence="1">
    <location>
        <begin position="1"/>
        <end position="20"/>
    </location>
</feature>
<gene>
    <name evidence="2" type="ORF">SAMN05216553_101505</name>
</gene>
<reference evidence="3" key="1">
    <citation type="submission" date="2016-10" db="EMBL/GenBank/DDBJ databases">
        <authorList>
            <person name="Varghese N."/>
            <person name="Submissions S."/>
        </authorList>
    </citation>
    <scope>NUCLEOTIDE SEQUENCE [LARGE SCALE GENOMIC DNA]</scope>
    <source>
        <strain evidence="3">CGMCC 4.3506</strain>
    </source>
</reference>
<name>A0A1G7KV79_9PSEU</name>
<dbReference type="STRING" id="200378.SAMN05216553_101505"/>
<dbReference type="RefSeq" id="WP_090045015.1">
    <property type="nucleotide sequence ID" value="NZ_FNCC01000001.1"/>
</dbReference>
<dbReference type="InterPro" id="IPR041289">
    <property type="entry name" value="Bact_RF_family3"/>
</dbReference>
<dbReference type="AlphaFoldDB" id="A0A1G7KV79"/>
<dbReference type="Proteomes" id="UP000199623">
    <property type="component" value="Unassembled WGS sequence"/>
</dbReference>
<evidence type="ECO:0000313" key="3">
    <source>
        <dbReference type="Proteomes" id="UP000199623"/>
    </source>
</evidence>
<protein>
    <submittedName>
        <fullName evidence="2">Uncharacterized protein</fullName>
    </submittedName>
</protein>
<dbReference type="EMBL" id="FNCC01000001">
    <property type="protein sequence ID" value="SDF41133.1"/>
    <property type="molecule type" value="Genomic_DNA"/>
</dbReference>
<dbReference type="Pfam" id="PF18845">
    <property type="entry name" value="baeRF_family3"/>
    <property type="match status" value="1"/>
</dbReference>
<organism evidence="2 3">
    <name type="scientific">Lentzea fradiae</name>
    <dbReference type="NCBI Taxonomy" id="200378"/>
    <lineage>
        <taxon>Bacteria</taxon>
        <taxon>Bacillati</taxon>
        <taxon>Actinomycetota</taxon>
        <taxon>Actinomycetes</taxon>
        <taxon>Pseudonocardiales</taxon>
        <taxon>Pseudonocardiaceae</taxon>
        <taxon>Lentzea</taxon>
    </lineage>
</organism>
<dbReference type="OrthoDB" id="4393931at2"/>
<accession>A0A1G7KV79</accession>
<evidence type="ECO:0000256" key="1">
    <source>
        <dbReference type="SAM" id="MobiDB-lite"/>
    </source>
</evidence>